<dbReference type="SUPFAM" id="SSF52540">
    <property type="entry name" value="P-loop containing nucleoside triphosphate hydrolases"/>
    <property type="match status" value="1"/>
</dbReference>
<evidence type="ECO:0008006" key="3">
    <source>
        <dbReference type="Google" id="ProtNLM"/>
    </source>
</evidence>
<gene>
    <name evidence="1" type="ORF">OMM_02559</name>
</gene>
<dbReference type="InterPro" id="IPR027417">
    <property type="entry name" value="P-loop_NTPase"/>
</dbReference>
<dbReference type="Proteomes" id="UP000189670">
    <property type="component" value="Unassembled WGS sequence"/>
</dbReference>
<organism evidence="1 2">
    <name type="scientific">Candidatus Magnetoglobus multicellularis str. Araruama</name>
    <dbReference type="NCBI Taxonomy" id="890399"/>
    <lineage>
        <taxon>Bacteria</taxon>
        <taxon>Pseudomonadati</taxon>
        <taxon>Thermodesulfobacteriota</taxon>
        <taxon>Desulfobacteria</taxon>
        <taxon>Desulfobacterales</taxon>
        <taxon>Desulfobacteraceae</taxon>
        <taxon>Candidatus Magnetoglobus</taxon>
    </lineage>
</organism>
<sequence length="357" mass="41661">MIYGSSRTGKSHYMKKLLIELDNRDRPCWIQYINANSKGTVRYVLYKTFQYLQKGIMNCSESDTIDKQFVRALLLDMNRLIEEAGDETIAHGHTKTFFSDQNISISLLTCFSDLPDFIKIPLLNDQINSFVRPSNSELVELIKFQAKFLVDISHGKYQSILLAIDDVDLLYFIEERKNEVNDLYNLLSELSESNKINVLITTRQDFATDRGKDFEYFREILPLKETDLNDLYKERIKLYNQDQDVFTPDILTYLIKCAEGKPGIFLNHCKRIFKEVNHSSVISEQDLFKALDNIVKKYIDNSNPLKRYVEIIKSEVLEHIDSKESLIVKLPIHVSNTELLFFLLCHPINRVNTKLTY</sequence>
<proteinExistence type="predicted"/>
<evidence type="ECO:0000313" key="2">
    <source>
        <dbReference type="Proteomes" id="UP000189670"/>
    </source>
</evidence>
<reference evidence="2" key="1">
    <citation type="submission" date="2012-11" db="EMBL/GenBank/DDBJ databases">
        <authorList>
            <person name="Lucero-Rivera Y.E."/>
            <person name="Tovar-Ramirez D."/>
        </authorList>
    </citation>
    <scope>NUCLEOTIDE SEQUENCE [LARGE SCALE GENOMIC DNA]</scope>
    <source>
        <strain evidence="2">Araruama</strain>
    </source>
</reference>
<comment type="caution">
    <text evidence="1">The sequence shown here is derived from an EMBL/GenBank/DDBJ whole genome shotgun (WGS) entry which is preliminary data.</text>
</comment>
<dbReference type="EMBL" id="ATBP01000283">
    <property type="protein sequence ID" value="ETR71335.1"/>
    <property type="molecule type" value="Genomic_DNA"/>
</dbReference>
<name>A0A1V1P9F6_9BACT</name>
<dbReference type="AlphaFoldDB" id="A0A1V1P9F6"/>
<accession>A0A1V1P9F6</accession>
<protein>
    <recommendedName>
        <fullName evidence="3">Orc1-like AAA ATPase domain-containing protein</fullName>
    </recommendedName>
</protein>
<dbReference type="Gene3D" id="3.40.50.300">
    <property type="entry name" value="P-loop containing nucleotide triphosphate hydrolases"/>
    <property type="match status" value="1"/>
</dbReference>
<evidence type="ECO:0000313" key="1">
    <source>
        <dbReference type="EMBL" id="ETR71335.1"/>
    </source>
</evidence>